<sequence length="106" mass="12120">MLGPLVKAQLVAFLTNKLLESKAFTGAVASLHGSVTKLQQGAYDRLLQATEEYDRKHPPPHLQQEATSETHRPRRGEPIRDQQAELLKLIEKTRRELEKDEGRRRP</sequence>
<dbReference type="AlphaFoldDB" id="A0AAV5GGU2"/>
<evidence type="ECO:0000256" key="1">
    <source>
        <dbReference type="SAM" id="MobiDB-lite"/>
    </source>
</evidence>
<reference evidence="2 3" key="1">
    <citation type="submission" date="2021-12" db="EMBL/GenBank/DDBJ databases">
        <title>High titer production of polyol ester of fatty acids by Rhodotorula paludigena BS15 towards product separation-free biomass refinery.</title>
        <authorList>
            <person name="Mano J."/>
            <person name="Ono H."/>
            <person name="Tanaka T."/>
            <person name="Naito K."/>
            <person name="Sushida H."/>
            <person name="Ike M."/>
            <person name="Tokuyasu K."/>
            <person name="Kitaoka M."/>
        </authorList>
    </citation>
    <scope>NUCLEOTIDE SEQUENCE [LARGE SCALE GENOMIC DNA]</scope>
    <source>
        <strain evidence="2 3">BS15</strain>
    </source>
</reference>
<feature type="region of interest" description="Disordered" evidence="1">
    <location>
        <begin position="50"/>
        <end position="83"/>
    </location>
</feature>
<evidence type="ECO:0000313" key="3">
    <source>
        <dbReference type="Proteomes" id="UP001342314"/>
    </source>
</evidence>
<evidence type="ECO:0000313" key="2">
    <source>
        <dbReference type="EMBL" id="GJN87818.1"/>
    </source>
</evidence>
<keyword evidence="3" id="KW-1185">Reference proteome</keyword>
<dbReference type="EMBL" id="BQKY01000002">
    <property type="protein sequence ID" value="GJN87818.1"/>
    <property type="molecule type" value="Genomic_DNA"/>
</dbReference>
<feature type="compositionally biased region" description="Basic and acidic residues" evidence="1">
    <location>
        <begin position="68"/>
        <end position="83"/>
    </location>
</feature>
<gene>
    <name evidence="2" type="ORF">Rhopal_000773-T1</name>
</gene>
<name>A0AAV5GGU2_9BASI</name>
<protein>
    <submittedName>
        <fullName evidence="2">Uncharacterized protein</fullName>
    </submittedName>
</protein>
<proteinExistence type="predicted"/>
<comment type="caution">
    <text evidence="2">The sequence shown here is derived from an EMBL/GenBank/DDBJ whole genome shotgun (WGS) entry which is preliminary data.</text>
</comment>
<accession>A0AAV5GGU2</accession>
<organism evidence="2 3">
    <name type="scientific">Rhodotorula paludigena</name>
    <dbReference type="NCBI Taxonomy" id="86838"/>
    <lineage>
        <taxon>Eukaryota</taxon>
        <taxon>Fungi</taxon>
        <taxon>Dikarya</taxon>
        <taxon>Basidiomycota</taxon>
        <taxon>Pucciniomycotina</taxon>
        <taxon>Microbotryomycetes</taxon>
        <taxon>Sporidiobolales</taxon>
        <taxon>Sporidiobolaceae</taxon>
        <taxon>Rhodotorula</taxon>
    </lineage>
</organism>
<dbReference type="Proteomes" id="UP001342314">
    <property type="component" value="Unassembled WGS sequence"/>
</dbReference>